<evidence type="ECO:0000256" key="2">
    <source>
        <dbReference type="SAM" id="Phobius"/>
    </source>
</evidence>
<dbReference type="EMBL" id="JAYKXP010000013">
    <property type="protein sequence ID" value="KAK7051368.1"/>
    <property type="molecule type" value="Genomic_DNA"/>
</dbReference>
<accession>A0AAW0DJ75</accession>
<dbReference type="AlphaFoldDB" id="A0AAW0DJ75"/>
<evidence type="ECO:0000256" key="1">
    <source>
        <dbReference type="SAM" id="MobiDB-lite"/>
    </source>
</evidence>
<protein>
    <submittedName>
        <fullName evidence="3">Uncharacterized protein</fullName>
    </submittedName>
</protein>
<feature type="compositionally biased region" description="Basic and acidic residues" evidence="1">
    <location>
        <begin position="213"/>
        <end position="224"/>
    </location>
</feature>
<dbReference type="Proteomes" id="UP001383192">
    <property type="component" value="Unassembled WGS sequence"/>
</dbReference>
<feature type="region of interest" description="Disordered" evidence="1">
    <location>
        <begin position="196"/>
        <end position="237"/>
    </location>
</feature>
<evidence type="ECO:0000313" key="4">
    <source>
        <dbReference type="Proteomes" id="UP001383192"/>
    </source>
</evidence>
<name>A0AAW0DJ75_9AGAR</name>
<gene>
    <name evidence="3" type="ORF">VNI00_004868</name>
</gene>
<keyword evidence="2" id="KW-0472">Membrane</keyword>
<keyword evidence="4" id="KW-1185">Reference proteome</keyword>
<comment type="caution">
    <text evidence="3">The sequence shown here is derived from an EMBL/GenBank/DDBJ whole genome shotgun (WGS) entry which is preliminary data.</text>
</comment>
<keyword evidence="2" id="KW-1133">Transmembrane helix</keyword>
<feature type="transmembrane region" description="Helical" evidence="2">
    <location>
        <begin position="27"/>
        <end position="50"/>
    </location>
</feature>
<organism evidence="3 4">
    <name type="scientific">Paramarasmius palmivorus</name>
    <dbReference type="NCBI Taxonomy" id="297713"/>
    <lineage>
        <taxon>Eukaryota</taxon>
        <taxon>Fungi</taxon>
        <taxon>Dikarya</taxon>
        <taxon>Basidiomycota</taxon>
        <taxon>Agaricomycotina</taxon>
        <taxon>Agaricomycetes</taxon>
        <taxon>Agaricomycetidae</taxon>
        <taxon>Agaricales</taxon>
        <taxon>Marasmiineae</taxon>
        <taxon>Marasmiaceae</taxon>
        <taxon>Paramarasmius</taxon>
    </lineage>
</organism>
<reference evidence="3 4" key="1">
    <citation type="submission" date="2024-01" db="EMBL/GenBank/DDBJ databases">
        <title>A draft genome for a cacao thread blight-causing isolate of Paramarasmius palmivorus.</title>
        <authorList>
            <person name="Baruah I.K."/>
            <person name="Bukari Y."/>
            <person name="Amoako-Attah I."/>
            <person name="Meinhardt L.W."/>
            <person name="Bailey B.A."/>
            <person name="Cohen S.P."/>
        </authorList>
    </citation>
    <scope>NUCLEOTIDE SEQUENCE [LARGE SCALE GENOMIC DNA]</scope>
    <source>
        <strain evidence="3 4">GH-12</strain>
    </source>
</reference>
<sequence>MSATQPFSAPTFTPRPTITTTTVDPKVIIGAVLGAVLALLCLMVTLVICYRSRGYRVRMRGVYGQGQQSLPQKMVPRAFRRRRDSTDSTLPFARRGFNLEKVDLEKDVGETPPLIKALKAPPSAITAYEHELAKSPTDTLARDSVTYVDSSVSRRASLNTDLSVPSQKQKMRISNQSLTRFMGNRPLDGKLTETRVNVDRDLPELPPLQVPPRQDRYRDDEARYTESLALDPPPAYS</sequence>
<evidence type="ECO:0000313" key="3">
    <source>
        <dbReference type="EMBL" id="KAK7051368.1"/>
    </source>
</evidence>
<keyword evidence="2" id="KW-0812">Transmembrane</keyword>
<proteinExistence type="predicted"/>